<proteinExistence type="predicted"/>
<dbReference type="InterPro" id="IPR011055">
    <property type="entry name" value="Dup_hybrid_motif"/>
</dbReference>
<keyword evidence="3" id="KW-0472">Membrane</keyword>
<keyword evidence="3" id="KW-1133">Transmembrane helix</keyword>
<dbReference type="PANTHER" id="PTHR21666">
    <property type="entry name" value="PEPTIDASE-RELATED"/>
    <property type="match status" value="1"/>
</dbReference>
<keyword evidence="6" id="KW-1185">Reference proteome</keyword>
<sequence length="345" mass="36547">MNEVRQENRPDVRQEYRQNASTSPYRRKPADPQHSQQEEPVIFSVVVIQVCICVFVIAAAFILRGFGGDTYEAVRSGYWSLVGASGSSSVSSVPSASGDKQSGASNYADKMRQLEEKLSQVPEGYAPSGAGKPANGGDSSDKGKEEDSSSQASGEESGQDSSDASAARQSGMGGQHDVSFVAYAAVGSKDNQRWAAPEGTALSPFFLTAVPIAPVDGTITSPYGYRIHPITGKLDFHTGLDIAAPHNTPIRAILPGTVKEIGESGVYGNYIVVAHQNGLESVYNHCESITAQVGTVVRQGDWIARVGSTGLSTGNHVHLDIKINGVYVNPYLAYTGVAYADISDL</sequence>
<feature type="region of interest" description="Disordered" evidence="2">
    <location>
        <begin position="122"/>
        <end position="172"/>
    </location>
</feature>
<evidence type="ECO:0000256" key="1">
    <source>
        <dbReference type="ARBA" id="ARBA00022729"/>
    </source>
</evidence>
<evidence type="ECO:0000313" key="6">
    <source>
        <dbReference type="Proteomes" id="UP000660861"/>
    </source>
</evidence>
<evidence type="ECO:0000313" key="5">
    <source>
        <dbReference type="EMBL" id="MBC8569538.1"/>
    </source>
</evidence>
<keyword evidence="3" id="KW-0812">Transmembrane</keyword>
<organism evidence="5 6">
    <name type="scientific">Zongyangia hominis</name>
    <dbReference type="NCBI Taxonomy" id="2763677"/>
    <lineage>
        <taxon>Bacteria</taxon>
        <taxon>Bacillati</taxon>
        <taxon>Bacillota</taxon>
        <taxon>Clostridia</taxon>
        <taxon>Eubacteriales</taxon>
        <taxon>Oscillospiraceae</taxon>
        <taxon>Zongyangia</taxon>
    </lineage>
</organism>
<keyword evidence="1" id="KW-0732">Signal</keyword>
<gene>
    <name evidence="5" type="ORF">H8709_01665</name>
</gene>
<evidence type="ECO:0000256" key="3">
    <source>
        <dbReference type="SAM" id="Phobius"/>
    </source>
</evidence>
<dbReference type="Gene3D" id="2.70.70.10">
    <property type="entry name" value="Glucose Permease (Domain IIA)"/>
    <property type="match status" value="1"/>
</dbReference>
<name>A0A926IAT1_9FIRM</name>
<dbReference type="CDD" id="cd12797">
    <property type="entry name" value="M23_peptidase"/>
    <property type="match status" value="1"/>
</dbReference>
<comment type="caution">
    <text evidence="5">The sequence shown here is derived from an EMBL/GenBank/DDBJ whole genome shotgun (WGS) entry which is preliminary data.</text>
</comment>
<dbReference type="Proteomes" id="UP000660861">
    <property type="component" value="Unassembled WGS sequence"/>
</dbReference>
<dbReference type="PANTHER" id="PTHR21666:SF289">
    <property type="entry name" value="L-ALA--D-GLU ENDOPEPTIDASE"/>
    <property type="match status" value="1"/>
</dbReference>
<dbReference type="EMBL" id="JACRTC010000001">
    <property type="protein sequence ID" value="MBC8569538.1"/>
    <property type="molecule type" value="Genomic_DNA"/>
</dbReference>
<feature type="transmembrane region" description="Helical" evidence="3">
    <location>
        <begin position="41"/>
        <end position="63"/>
    </location>
</feature>
<dbReference type="SUPFAM" id="SSF51261">
    <property type="entry name" value="Duplicated hybrid motif"/>
    <property type="match status" value="1"/>
</dbReference>
<evidence type="ECO:0000256" key="2">
    <source>
        <dbReference type="SAM" id="MobiDB-lite"/>
    </source>
</evidence>
<dbReference type="Pfam" id="PF01551">
    <property type="entry name" value="Peptidase_M23"/>
    <property type="match status" value="1"/>
</dbReference>
<reference evidence="5" key="1">
    <citation type="submission" date="2020-08" db="EMBL/GenBank/DDBJ databases">
        <title>Genome public.</title>
        <authorList>
            <person name="Liu C."/>
            <person name="Sun Q."/>
        </authorList>
    </citation>
    <scope>NUCLEOTIDE SEQUENCE</scope>
    <source>
        <strain evidence="5">NSJ-54</strain>
    </source>
</reference>
<dbReference type="InterPro" id="IPR050570">
    <property type="entry name" value="Cell_wall_metabolism_enzyme"/>
</dbReference>
<protein>
    <submittedName>
        <fullName evidence="5">M23 family metallopeptidase</fullName>
    </submittedName>
</protein>
<dbReference type="InterPro" id="IPR016047">
    <property type="entry name" value="M23ase_b-sheet_dom"/>
</dbReference>
<dbReference type="GO" id="GO:0004222">
    <property type="term" value="F:metalloendopeptidase activity"/>
    <property type="evidence" value="ECO:0007669"/>
    <property type="project" value="TreeGrafter"/>
</dbReference>
<feature type="region of interest" description="Disordered" evidence="2">
    <location>
        <begin position="1"/>
        <end position="36"/>
    </location>
</feature>
<dbReference type="RefSeq" id="WP_262396635.1">
    <property type="nucleotide sequence ID" value="NZ_JACRTC010000001.1"/>
</dbReference>
<feature type="compositionally biased region" description="Basic and acidic residues" evidence="2">
    <location>
        <begin position="1"/>
        <end position="16"/>
    </location>
</feature>
<feature type="compositionally biased region" description="Low complexity" evidence="2">
    <location>
        <begin position="149"/>
        <end position="170"/>
    </location>
</feature>
<accession>A0A926IAT1</accession>
<dbReference type="AlphaFoldDB" id="A0A926IAT1"/>
<evidence type="ECO:0000259" key="4">
    <source>
        <dbReference type="Pfam" id="PF01551"/>
    </source>
</evidence>
<feature type="domain" description="M23ase beta-sheet core" evidence="4">
    <location>
        <begin position="236"/>
        <end position="330"/>
    </location>
</feature>